<proteinExistence type="predicted"/>
<evidence type="ECO:0000313" key="3">
    <source>
        <dbReference type="Proteomes" id="UP000287352"/>
    </source>
</evidence>
<comment type="caution">
    <text evidence="2">The sequence shown here is derived from an EMBL/GenBank/DDBJ whole genome shotgun (WGS) entry which is preliminary data.</text>
</comment>
<feature type="transmembrane region" description="Helical" evidence="1">
    <location>
        <begin position="12"/>
        <end position="35"/>
    </location>
</feature>
<dbReference type="RefSeq" id="WP_126579479.1">
    <property type="nucleotide sequence ID" value="NZ_BIFR01000001.1"/>
</dbReference>
<feature type="transmembrane region" description="Helical" evidence="1">
    <location>
        <begin position="90"/>
        <end position="111"/>
    </location>
</feature>
<feature type="transmembrane region" description="Helical" evidence="1">
    <location>
        <begin position="165"/>
        <end position="189"/>
    </location>
</feature>
<protein>
    <submittedName>
        <fullName evidence="2">Uncharacterized protein</fullName>
    </submittedName>
</protein>
<keyword evidence="1" id="KW-1133">Transmembrane helix</keyword>
<evidence type="ECO:0000256" key="1">
    <source>
        <dbReference type="SAM" id="Phobius"/>
    </source>
</evidence>
<gene>
    <name evidence="2" type="ORF">KTT_16630</name>
</gene>
<keyword evidence="3" id="KW-1185">Reference proteome</keyword>
<feature type="transmembrane region" description="Helical" evidence="1">
    <location>
        <begin position="131"/>
        <end position="153"/>
    </location>
</feature>
<reference evidence="3" key="1">
    <citation type="submission" date="2018-12" db="EMBL/GenBank/DDBJ databases">
        <title>Tengunoibacter tsumagoiensis gen. nov., sp. nov., Dictyobacter kobayashii sp. nov., D. alpinus sp. nov., and D. joshuensis sp. nov. and description of Dictyobacteraceae fam. nov. within the order Ktedonobacterales isolated from Tengu-no-mugimeshi.</title>
        <authorList>
            <person name="Wang C.M."/>
            <person name="Zheng Y."/>
            <person name="Sakai Y."/>
            <person name="Toyoda A."/>
            <person name="Minakuchi Y."/>
            <person name="Abe K."/>
            <person name="Yokota A."/>
            <person name="Yabe S."/>
        </authorList>
    </citation>
    <scope>NUCLEOTIDE SEQUENCE [LARGE SCALE GENOMIC DNA]</scope>
    <source>
        <strain evidence="3">Uno3</strain>
    </source>
</reference>
<accession>A0A401ZY67</accession>
<name>A0A401ZY67_9CHLR</name>
<dbReference type="EMBL" id="BIFR01000001">
    <property type="protein sequence ID" value="GCE11804.1"/>
    <property type="molecule type" value="Genomic_DNA"/>
</dbReference>
<keyword evidence="1" id="KW-0812">Transmembrane</keyword>
<dbReference type="Proteomes" id="UP000287352">
    <property type="component" value="Unassembled WGS sequence"/>
</dbReference>
<feature type="transmembrane region" description="Helical" evidence="1">
    <location>
        <begin position="41"/>
        <end position="63"/>
    </location>
</feature>
<keyword evidence="1" id="KW-0472">Membrane</keyword>
<evidence type="ECO:0000313" key="2">
    <source>
        <dbReference type="EMBL" id="GCE11804.1"/>
    </source>
</evidence>
<feature type="transmembrane region" description="Helical" evidence="1">
    <location>
        <begin position="201"/>
        <end position="222"/>
    </location>
</feature>
<dbReference type="OrthoDB" id="3217629at2"/>
<sequence length="237" mass="26411">MFFERMYYEMRLIGWSVAGFPGTALCCLGVGLLFLHADTHFIIIGITAALEMFLPLLAGLQVISMSSFDGLMELQLTLPTSYRRTMMHRFILVFACIGYAALLTSVITAFWQNAFLAPFQVYPLALRLWLWQLTWIAPLLWFMAGGQVLALLMRSRASGSVLLSGIWLLDVFASGFLAGNAWLCPLFLFMTTLLLQTPLWFVNRLTMIGTAVLMFGIGACQLQSAEGLLRLSEQGGE</sequence>
<dbReference type="AlphaFoldDB" id="A0A401ZY67"/>
<organism evidence="2 3">
    <name type="scientific">Tengunoibacter tsumagoiensis</name>
    <dbReference type="NCBI Taxonomy" id="2014871"/>
    <lineage>
        <taxon>Bacteria</taxon>
        <taxon>Bacillati</taxon>
        <taxon>Chloroflexota</taxon>
        <taxon>Ktedonobacteria</taxon>
        <taxon>Ktedonobacterales</taxon>
        <taxon>Dictyobacteraceae</taxon>
        <taxon>Tengunoibacter</taxon>
    </lineage>
</organism>